<evidence type="ECO:0000259" key="2">
    <source>
        <dbReference type="Pfam" id="PF18746"/>
    </source>
</evidence>
<protein>
    <recommendedName>
        <fullName evidence="2">Alpha-glutamyl/putrescinyl thymine pyrophosphorylase clade 3 domain-containing protein</fullName>
    </recommendedName>
</protein>
<feature type="compositionally biased region" description="Low complexity" evidence="1">
    <location>
        <begin position="47"/>
        <end position="66"/>
    </location>
</feature>
<dbReference type="InterPro" id="IPR041271">
    <property type="entry name" value="AGPT-Pplase3"/>
</dbReference>
<gene>
    <name evidence="3" type="ORF">OJ962_16900</name>
</gene>
<organism evidence="3 4">
    <name type="scientific">Solirubrobacter deserti</name>
    <dbReference type="NCBI Taxonomy" id="2282478"/>
    <lineage>
        <taxon>Bacteria</taxon>
        <taxon>Bacillati</taxon>
        <taxon>Actinomycetota</taxon>
        <taxon>Thermoleophilia</taxon>
        <taxon>Solirubrobacterales</taxon>
        <taxon>Solirubrobacteraceae</taxon>
        <taxon>Solirubrobacter</taxon>
    </lineage>
</organism>
<dbReference type="EMBL" id="JAPCID010000022">
    <property type="protein sequence ID" value="MDA0139183.1"/>
    <property type="molecule type" value="Genomic_DNA"/>
</dbReference>
<reference evidence="3" key="1">
    <citation type="submission" date="2022-10" db="EMBL/GenBank/DDBJ databases">
        <title>The WGS of Solirubrobacter sp. CPCC 204708.</title>
        <authorList>
            <person name="Jiang Z."/>
        </authorList>
    </citation>
    <scope>NUCLEOTIDE SEQUENCE</scope>
    <source>
        <strain evidence="3">CPCC 204708</strain>
    </source>
</reference>
<name>A0ABT4RL66_9ACTN</name>
<accession>A0ABT4RL66</accession>
<sequence length="307" mass="32806">MTGSFCRHNRPTNKCSICSRELDDRLREQAPIKYVTVRKPGATSTPRSQRASGGSSRSASAKSSSSNRVVTRKLARAADDGYRNPLVPGLRATADAERLAGALTQAAARLEPPGPHPAIATTPDLDDATWLAFLIALAPDLEDVLVEAQPTWAEKDLSALPAAKQKTANAYLAWVERAGGQPQAFTGEEVWTPQRRFDRVFERLALPGFGRTARFELLTTLGAAGRYPLEAGSLHFIEDDAATLAAKRALVSGDRMLLERRAKALAEAADLPIAALDRGLAVWGTPGEHVDLTADPAPGVAAALSLR</sequence>
<dbReference type="RefSeq" id="WP_202956711.1">
    <property type="nucleotide sequence ID" value="NZ_JAPCID010000022.1"/>
</dbReference>
<dbReference type="Proteomes" id="UP001147700">
    <property type="component" value="Unassembled WGS sequence"/>
</dbReference>
<evidence type="ECO:0000256" key="1">
    <source>
        <dbReference type="SAM" id="MobiDB-lite"/>
    </source>
</evidence>
<evidence type="ECO:0000313" key="4">
    <source>
        <dbReference type="Proteomes" id="UP001147700"/>
    </source>
</evidence>
<feature type="domain" description="Alpha-glutamyl/putrescinyl thymine pyrophosphorylase clade 3" evidence="2">
    <location>
        <begin position="165"/>
        <end position="270"/>
    </location>
</feature>
<keyword evidence="4" id="KW-1185">Reference proteome</keyword>
<dbReference type="Pfam" id="PF18746">
    <property type="entry name" value="aGPT-Pplase3"/>
    <property type="match status" value="1"/>
</dbReference>
<proteinExistence type="predicted"/>
<comment type="caution">
    <text evidence="3">The sequence shown here is derived from an EMBL/GenBank/DDBJ whole genome shotgun (WGS) entry which is preliminary data.</text>
</comment>
<feature type="region of interest" description="Disordered" evidence="1">
    <location>
        <begin position="35"/>
        <end position="70"/>
    </location>
</feature>
<evidence type="ECO:0000313" key="3">
    <source>
        <dbReference type="EMBL" id="MDA0139183.1"/>
    </source>
</evidence>